<evidence type="ECO:0000259" key="1">
    <source>
        <dbReference type="Pfam" id="PF12804"/>
    </source>
</evidence>
<name>A0A6J6BMB2_9ZZZZ</name>
<accession>A0A6J6BMB2</accession>
<dbReference type="InterPro" id="IPR025877">
    <property type="entry name" value="MobA-like_NTP_Trfase"/>
</dbReference>
<sequence>MVLAAGASTRFAAGAKQLATVDGTPLVAIAVQAAVSAGCFAEVIVVAGAVSLVSVVPEGVRIIENPDWASGQASSLQAAIEAARSAGAGAVVVGLADQPGVTAEDWRLISRAETQSPIVVATYGGVRGNPVRLGSEIWDELPKEGDEGARVLLRRRSDLVTAVACRGDASDVDTLEDLDRWNSSTPSK</sequence>
<dbReference type="SUPFAM" id="SSF53448">
    <property type="entry name" value="Nucleotide-diphospho-sugar transferases"/>
    <property type="match status" value="1"/>
</dbReference>
<dbReference type="GO" id="GO:0016779">
    <property type="term" value="F:nucleotidyltransferase activity"/>
    <property type="evidence" value="ECO:0007669"/>
    <property type="project" value="UniProtKB-ARBA"/>
</dbReference>
<feature type="domain" description="MobA-like NTP transferase" evidence="1">
    <location>
        <begin position="2"/>
        <end position="156"/>
    </location>
</feature>
<dbReference type="Gene3D" id="3.90.550.10">
    <property type="entry name" value="Spore Coat Polysaccharide Biosynthesis Protein SpsA, Chain A"/>
    <property type="match status" value="1"/>
</dbReference>
<dbReference type="PANTHER" id="PTHR43777">
    <property type="entry name" value="MOLYBDENUM COFACTOR CYTIDYLYLTRANSFERASE"/>
    <property type="match status" value="1"/>
</dbReference>
<dbReference type="EMBL" id="CAEZSU010000008">
    <property type="protein sequence ID" value="CAB4540221.1"/>
    <property type="molecule type" value="Genomic_DNA"/>
</dbReference>
<organism evidence="2">
    <name type="scientific">freshwater metagenome</name>
    <dbReference type="NCBI Taxonomy" id="449393"/>
    <lineage>
        <taxon>unclassified sequences</taxon>
        <taxon>metagenomes</taxon>
        <taxon>ecological metagenomes</taxon>
    </lineage>
</organism>
<reference evidence="2" key="1">
    <citation type="submission" date="2020-05" db="EMBL/GenBank/DDBJ databases">
        <authorList>
            <person name="Chiriac C."/>
            <person name="Salcher M."/>
            <person name="Ghai R."/>
            <person name="Kavagutti S V."/>
        </authorList>
    </citation>
    <scope>NUCLEOTIDE SEQUENCE</scope>
</reference>
<dbReference type="CDD" id="cd04182">
    <property type="entry name" value="GT_2_like_f"/>
    <property type="match status" value="1"/>
</dbReference>
<dbReference type="Pfam" id="PF12804">
    <property type="entry name" value="NTP_transf_3"/>
    <property type="match status" value="1"/>
</dbReference>
<proteinExistence type="predicted"/>
<gene>
    <name evidence="2" type="ORF">UFOPK1495_00150</name>
</gene>
<dbReference type="AlphaFoldDB" id="A0A6J6BMB2"/>
<protein>
    <submittedName>
        <fullName evidence="2">Unannotated protein</fullName>
    </submittedName>
</protein>
<dbReference type="InterPro" id="IPR029044">
    <property type="entry name" value="Nucleotide-diphossugar_trans"/>
</dbReference>
<dbReference type="PANTHER" id="PTHR43777:SF1">
    <property type="entry name" value="MOLYBDENUM COFACTOR CYTIDYLYLTRANSFERASE"/>
    <property type="match status" value="1"/>
</dbReference>
<evidence type="ECO:0000313" key="2">
    <source>
        <dbReference type="EMBL" id="CAB4540221.1"/>
    </source>
</evidence>